<dbReference type="SUPFAM" id="SSF48452">
    <property type="entry name" value="TPR-like"/>
    <property type="match status" value="1"/>
</dbReference>
<dbReference type="InterPro" id="IPR036457">
    <property type="entry name" value="PPM-type-like_dom_sf"/>
</dbReference>
<dbReference type="EMBL" id="FNUV01000009">
    <property type="protein sequence ID" value="SEG10771.1"/>
    <property type="molecule type" value="Genomic_DNA"/>
</dbReference>
<dbReference type="InterPro" id="IPR001932">
    <property type="entry name" value="PPM-type_phosphatase-like_dom"/>
</dbReference>
<evidence type="ECO:0000313" key="5">
    <source>
        <dbReference type="Proteomes" id="UP000236735"/>
    </source>
</evidence>
<evidence type="ECO:0000256" key="2">
    <source>
        <dbReference type="SAM" id="Phobius"/>
    </source>
</evidence>
<keyword evidence="2" id="KW-1133">Transmembrane helix</keyword>
<keyword evidence="1" id="KW-0378">Hydrolase</keyword>
<organism evidence="4 5">
    <name type="scientific">Xylanibacter ruminicola</name>
    <name type="common">Prevotella ruminicola</name>
    <dbReference type="NCBI Taxonomy" id="839"/>
    <lineage>
        <taxon>Bacteria</taxon>
        <taxon>Pseudomonadati</taxon>
        <taxon>Bacteroidota</taxon>
        <taxon>Bacteroidia</taxon>
        <taxon>Bacteroidales</taxon>
        <taxon>Prevotellaceae</taxon>
        <taxon>Xylanibacter</taxon>
    </lineage>
</organism>
<accession>A0A1H5XG93</accession>
<evidence type="ECO:0000313" key="4">
    <source>
        <dbReference type="EMBL" id="SEG10771.1"/>
    </source>
</evidence>
<dbReference type="PROSITE" id="PS51257">
    <property type="entry name" value="PROKAR_LIPOPROTEIN"/>
    <property type="match status" value="1"/>
</dbReference>
<dbReference type="PANTHER" id="PTHR43156:SF2">
    <property type="entry name" value="STAGE II SPORULATION PROTEIN E"/>
    <property type="match status" value="1"/>
</dbReference>
<proteinExistence type="predicted"/>
<feature type="transmembrane region" description="Helical" evidence="2">
    <location>
        <begin position="389"/>
        <end position="409"/>
    </location>
</feature>
<dbReference type="InterPro" id="IPR011990">
    <property type="entry name" value="TPR-like_helical_dom_sf"/>
</dbReference>
<dbReference type="RefSeq" id="WP_103916247.1">
    <property type="nucleotide sequence ID" value="NZ_FNUV01000009.1"/>
</dbReference>
<dbReference type="Gene3D" id="3.60.40.10">
    <property type="entry name" value="PPM-type phosphatase domain"/>
    <property type="match status" value="1"/>
</dbReference>
<evidence type="ECO:0000256" key="1">
    <source>
        <dbReference type="ARBA" id="ARBA00022801"/>
    </source>
</evidence>
<feature type="domain" description="PPM-type phosphatase" evidence="3">
    <location>
        <begin position="489"/>
        <end position="661"/>
    </location>
</feature>
<keyword evidence="2" id="KW-0472">Membrane</keyword>
<reference evidence="4 5" key="1">
    <citation type="submission" date="2016-10" db="EMBL/GenBank/DDBJ databases">
        <authorList>
            <person name="de Groot N.N."/>
        </authorList>
    </citation>
    <scope>NUCLEOTIDE SEQUENCE [LARGE SCALE GENOMIC DNA]</scope>
    <source>
        <strain evidence="4 5">AR32</strain>
    </source>
</reference>
<sequence>MKQTILLIIITATLLMMGACDEKVKYNSEADHLIESAYQTKNYKQLATIADSLQKKGQLSEAEAYYWQGYAYDRMKRLRTASFFWEHAIKAAEKSNDPRELSYYAKSACRLANVLTMRRDGESTLKIGIPVARRLEALECDTTSDYVNLLIYIGCCQIHMDGSKDSVNASFNRAYKKHKEDIEVHHNDEAYKNAFAGVINIVYNYNGIQHYEDALKWNERYGKFITEYEQREDVDSSYVDKQWARYDIYRAVALQGLQRNEEAAEAYRNFLSTKYSLTSEGHILANEYLELAGRWQEAATNYENLDKMFELRNIQYTLDNIQSVGLRKFHANQMAGRRDSAMAVSIKISEMLDSAIANSRRTEVEEQDTTRAKLQEITIHQESTVRKRMTALMIALFVVIGIFIVYILYQTWIRHRISKAHQELETAYEEVKTMTFEKERQQTEQRIFREIQLADIPPLEPKDKKMAFCATSKTNGTATADFIDYRLNDDKLWFCAGGAQGNSVKDSFSAALVKSQFRSMAALGTAPEQIVTAVNTAMTSGNYSPVSLFVGVLELTTGRLQYCNAGHPAPVLAATEIGMLPTAKEDAIGGSDECRTFSTHEIVLEPSNMLFLYTNTLSSIENANHRKFGTKRILGETLQQKKTNASAELFIQRMTESVQRFIGSDSHTQIPLMMAIQSTR</sequence>
<protein>
    <submittedName>
        <fullName evidence="4">Stage II sporulation protein E (SpoIIE)</fullName>
    </submittedName>
</protein>
<evidence type="ECO:0000259" key="3">
    <source>
        <dbReference type="Pfam" id="PF07228"/>
    </source>
</evidence>
<dbReference type="AlphaFoldDB" id="A0A1H5XG93"/>
<name>A0A1H5XG93_XYLRU</name>
<keyword evidence="2" id="KW-0812">Transmembrane</keyword>
<gene>
    <name evidence="4" type="ORF">SAMN05216354_2798</name>
</gene>
<dbReference type="Pfam" id="PF07228">
    <property type="entry name" value="SpoIIE"/>
    <property type="match status" value="1"/>
</dbReference>
<dbReference type="Proteomes" id="UP000236735">
    <property type="component" value="Unassembled WGS sequence"/>
</dbReference>
<dbReference type="GO" id="GO:0016791">
    <property type="term" value="F:phosphatase activity"/>
    <property type="evidence" value="ECO:0007669"/>
    <property type="project" value="TreeGrafter"/>
</dbReference>
<dbReference type="PANTHER" id="PTHR43156">
    <property type="entry name" value="STAGE II SPORULATION PROTEIN E-RELATED"/>
    <property type="match status" value="1"/>
</dbReference>
<dbReference type="InterPro" id="IPR052016">
    <property type="entry name" value="Bact_Sigma-Reg"/>
</dbReference>